<dbReference type="Proteomes" id="UP000006002">
    <property type="component" value="Unassembled WGS sequence"/>
</dbReference>
<evidence type="ECO:0000256" key="5">
    <source>
        <dbReference type="ARBA" id="ARBA00022692"/>
    </source>
</evidence>
<keyword evidence="10 14" id="KW-0472">Membrane</keyword>
<evidence type="ECO:0000256" key="10">
    <source>
        <dbReference type="ARBA" id="ARBA00023136"/>
    </source>
</evidence>
<evidence type="ECO:0000256" key="12">
    <source>
        <dbReference type="ARBA" id="ARBA00033708"/>
    </source>
</evidence>
<evidence type="ECO:0000256" key="7">
    <source>
        <dbReference type="ARBA" id="ARBA00022989"/>
    </source>
</evidence>
<evidence type="ECO:0000256" key="13">
    <source>
        <dbReference type="RuleBase" id="RU362091"/>
    </source>
</evidence>
<evidence type="ECO:0000256" key="6">
    <source>
        <dbReference type="ARBA" id="ARBA00022847"/>
    </source>
</evidence>
<evidence type="ECO:0000256" key="9">
    <source>
        <dbReference type="ARBA" id="ARBA00023065"/>
    </source>
</evidence>
<comment type="caution">
    <text evidence="15">The sequence shown here is derived from an EMBL/GenBank/DDBJ whole genome shotgun (WGS) entry which is preliminary data.</text>
</comment>
<evidence type="ECO:0000256" key="1">
    <source>
        <dbReference type="ARBA" id="ARBA00004651"/>
    </source>
</evidence>
<gene>
    <name evidence="15" type="ORF">RUMOBE_03976</name>
</gene>
<organism evidence="15 16">
    <name type="scientific">Blautia obeum ATCC 29174</name>
    <dbReference type="NCBI Taxonomy" id="411459"/>
    <lineage>
        <taxon>Bacteria</taxon>
        <taxon>Bacillati</taxon>
        <taxon>Bacillota</taxon>
        <taxon>Clostridia</taxon>
        <taxon>Lachnospirales</taxon>
        <taxon>Lachnospiraceae</taxon>
        <taxon>Blautia</taxon>
    </lineage>
</organism>
<dbReference type="EMBL" id="AAVO02000031">
    <property type="protein sequence ID" value="EDM85446.1"/>
    <property type="molecule type" value="Genomic_DNA"/>
</dbReference>
<dbReference type="HOGENOM" id="CLU_2314731_0_0_9"/>
<comment type="similarity">
    <text evidence="2 13">Belongs to the sodium:solute symporter (SSF) (TC 2.A.21) family.</text>
</comment>
<keyword evidence="7 14" id="KW-1133">Transmembrane helix</keyword>
<reference evidence="15 16" key="1">
    <citation type="submission" date="2007-03" db="EMBL/GenBank/DDBJ databases">
        <authorList>
            <person name="Fulton L."/>
            <person name="Clifton S."/>
            <person name="Fulton B."/>
            <person name="Xu J."/>
            <person name="Minx P."/>
            <person name="Pepin K.H."/>
            <person name="Johnson M."/>
            <person name="Thiruvilangam P."/>
            <person name="Bhonagiri V."/>
            <person name="Nash W.E."/>
            <person name="Mardis E.R."/>
            <person name="Wilson R.K."/>
        </authorList>
    </citation>
    <scope>NUCLEOTIDE SEQUENCE [LARGE SCALE GENOMIC DNA]</scope>
    <source>
        <strain evidence="15 16">ATCC 29174</strain>
    </source>
</reference>
<evidence type="ECO:0000256" key="3">
    <source>
        <dbReference type="ARBA" id="ARBA00022448"/>
    </source>
</evidence>
<feature type="transmembrane region" description="Helical" evidence="14">
    <location>
        <begin position="6"/>
        <end position="25"/>
    </location>
</feature>
<protein>
    <recommendedName>
        <fullName evidence="17">Sodium/proline symporter</fullName>
    </recommendedName>
</protein>
<dbReference type="PROSITE" id="PS50283">
    <property type="entry name" value="NA_SOLUT_SYMP_3"/>
    <property type="match status" value="1"/>
</dbReference>
<dbReference type="InterPro" id="IPR001734">
    <property type="entry name" value="Na/solute_symporter"/>
</dbReference>
<accession>A5ZY68</accession>
<dbReference type="PANTHER" id="PTHR48086">
    <property type="entry name" value="SODIUM/PROLINE SYMPORTER-RELATED"/>
    <property type="match status" value="1"/>
</dbReference>
<evidence type="ECO:0000256" key="2">
    <source>
        <dbReference type="ARBA" id="ARBA00006434"/>
    </source>
</evidence>
<dbReference type="AlphaFoldDB" id="A5ZY68"/>
<evidence type="ECO:0000256" key="8">
    <source>
        <dbReference type="ARBA" id="ARBA00023053"/>
    </source>
</evidence>
<keyword evidence="6" id="KW-0769">Symport</keyword>
<name>A5ZY68_9FIRM</name>
<keyword evidence="11" id="KW-0739">Sodium transport</keyword>
<dbReference type="eggNOG" id="COG0591">
    <property type="taxonomic scope" value="Bacteria"/>
</dbReference>
<evidence type="ECO:0000256" key="11">
    <source>
        <dbReference type="ARBA" id="ARBA00023201"/>
    </source>
</evidence>
<dbReference type="GO" id="GO:0006814">
    <property type="term" value="P:sodium ion transport"/>
    <property type="evidence" value="ECO:0007669"/>
    <property type="project" value="UniProtKB-KW"/>
</dbReference>
<proteinExistence type="inferred from homology"/>
<keyword evidence="4" id="KW-1003">Cell membrane</keyword>
<evidence type="ECO:0008006" key="17">
    <source>
        <dbReference type="Google" id="ProtNLM"/>
    </source>
</evidence>
<evidence type="ECO:0000256" key="14">
    <source>
        <dbReference type="SAM" id="Phobius"/>
    </source>
</evidence>
<evidence type="ECO:0000313" key="16">
    <source>
        <dbReference type="Proteomes" id="UP000006002"/>
    </source>
</evidence>
<reference evidence="15 16" key="2">
    <citation type="submission" date="2007-04" db="EMBL/GenBank/DDBJ databases">
        <title>Draft genome sequence of Ruminococcus obeum (ATCC 29174).</title>
        <authorList>
            <person name="Sudarsanam P."/>
            <person name="Ley R."/>
            <person name="Guruge J."/>
            <person name="Turnbaugh P.J."/>
            <person name="Mahowald M."/>
            <person name="Liep D."/>
            <person name="Gordon J."/>
        </authorList>
    </citation>
    <scope>NUCLEOTIDE SEQUENCE [LARGE SCALE GENOMIC DNA]</scope>
    <source>
        <strain evidence="15 16">ATCC 29174</strain>
    </source>
</reference>
<dbReference type="InterPro" id="IPR038377">
    <property type="entry name" value="Na/Glc_symporter_sf"/>
</dbReference>
<comment type="catalytic activity">
    <reaction evidence="12">
        <text>L-proline(in) + Na(+)(in) = L-proline(out) + Na(+)(out)</text>
        <dbReference type="Rhea" id="RHEA:28967"/>
        <dbReference type="ChEBI" id="CHEBI:29101"/>
        <dbReference type="ChEBI" id="CHEBI:60039"/>
    </reaction>
</comment>
<dbReference type="PANTHER" id="PTHR48086:SF3">
    <property type="entry name" value="SODIUM_PROLINE SYMPORTER"/>
    <property type="match status" value="1"/>
</dbReference>
<keyword evidence="5 14" id="KW-0812">Transmembrane</keyword>
<dbReference type="GO" id="GO:0015293">
    <property type="term" value="F:symporter activity"/>
    <property type="evidence" value="ECO:0007669"/>
    <property type="project" value="UniProtKB-KW"/>
</dbReference>
<dbReference type="Pfam" id="PF00474">
    <property type="entry name" value="SSF"/>
    <property type="match status" value="1"/>
</dbReference>
<dbReference type="Gene3D" id="1.20.1730.10">
    <property type="entry name" value="Sodium/glucose cotransporter"/>
    <property type="match status" value="1"/>
</dbReference>
<sequence length="99" mass="10507">MDMVENAWDAFGASFGPTILLSLFWKRFNYQGAVAGVISGFVIDLGWLLTGMTASTGIFEIVPGFFGSLVVAIIVAKLTSAPNEKAVAIFEQGTSKNAD</sequence>
<comment type="subcellular location">
    <subcellularLocation>
        <location evidence="1">Cell membrane</location>
        <topology evidence="1">Multi-pass membrane protein</topology>
    </subcellularLocation>
</comment>
<evidence type="ECO:0000313" key="15">
    <source>
        <dbReference type="EMBL" id="EDM85446.1"/>
    </source>
</evidence>
<feature type="transmembrane region" description="Helical" evidence="14">
    <location>
        <begin position="56"/>
        <end position="76"/>
    </location>
</feature>
<dbReference type="InterPro" id="IPR050277">
    <property type="entry name" value="Sodium:Solute_Symporter"/>
</dbReference>
<evidence type="ECO:0000256" key="4">
    <source>
        <dbReference type="ARBA" id="ARBA00022475"/>
    </source>
</evidence>
<keyword evidence="8" id="KW-0915">Sodium</keyword>
<keyword evidence="9" id="KW-0406">Ion transport</keyword>
<keyword evidence="3" id="KW-0813">Transport</keyword>
<dbReference type="GO" id="GO:0005886">
    <property type="term" value="C:plasma membrane"/>
    <property type="evidence" value="ECO:0007669"/>
    <property type="project" value="UniProtKB-SubCell"/>
</dbReference>
<feature type="transmembrane region" description="Helical" evidence="14">
    <location>
        <begin position="32"/>
        <end position="50"/>
    </location>
</feature>